<gene>
    <name evidence="3" type="ORF">PIBRA_LOCUS13158</name>
</gene>
<feature type="coiled-coil region" evidence="1">
    <location>
        <begin position="135"/>
        <end position="171"/>
    </location>
</feature>
<name>A0A9P0TTE3_PIEBR</name>
<accession>A0A9P0TTE3</accession>
<organism evidence="3 4">
    <name type="scientific">Pieris brassicae</name>
    <name type="common">White butterfly</name>
    <name type="synonym">Large white butterfly</name>
    <dbReference type="NCBI Taxonomy" id="7116"/>
    <lineage>
        <taxon>Eukaryota</taxon>
        <taxon>Metazoa</taxon>
        <taxon>Ecdysozoa</taxon>
        <taxon>Arthropoda</taxon>
        <taxon>Hexapoda</taxon>
        <taxon>Insecta</taxon>
        <taxon>Pterygota</taxon>
        <taxon>Neoptera</taxon>
        <taxon>Endopterygota</taxon>
        <taxon>Lepidoptera</taxon>
        <taxon>Glossata</taxon>
        <taxon>Ditrysia</taxon>
        <taxon>Papilionoidea</taxon>
        <taxon>Pieridae</taxon>
        <taxon>Pierinae</taxon>
        <taxon>Pieris</taxon>
    </lineage>
</organism>
<dbReference type="Proteomes" id="UP001152562">
    <property type="component" value="Unassembled WGS sequence"/>
</dbReference>
<dbReference type="OrthoDB" id="7476567at2759"/>
<feature type="compositionally biased region" description="Low complexity" evidence="2">
    <location>
        <begin position="311"/>
        <end position="324"/>
    </location>
</feature>
<evidence type="ECO:0000256" key="1">
    <source>
        <dbReference type="SAM" id="Coils"/>
    </source>
</evidence>
<keyword evidence="1" id="KW-0175">Coiled coil</keyword>
<evidence type="ECO:0000313" key="3">
    <source>
        <dbReference type="EMBL" id="CAH4037491.1"/>
    </source>
</evidence>
<feature type="region of interest" description="Disordered" evidence="2">
    <location>
        <begin position="171"/>
        <end position="217"/>
    </location>
</feature>
<evidence type="ECO:0000313" key="4">
    <source>
        <dbReference type="Proteomes" id="UP001152562"/>
    </source>
</evidence>
<protein>
    <submittedName>
        <fullName evidence="3">Uncharacterized protein</fullName>
    </submittedName>
</protein>
<comment type="caution">
    <text evidence="3">The sequence shown here is derived from an EMBL/GenBank/DDBJ whole genome shotgun (WGS) entry which is preliminary data.</text>
</comment>
<proteinExistence type="predicted"/>
<keyword evidence="4" id="KW-1185">Reference proteome</keyword>
<reference evidence="3" key="1">
    <citation type="submission" date="2022-05" db="EMBL/GenBank/DDBJ databases">
        <authorList>
            <person name="Okamura Y."/>
        </authorList>
    </citation>
    <scope>NUCLEOTIDE SEQUENCE</scope>
</reference>
<dbReference type="AlphaFoldDB" id="A0A9P0TTE3"/>
<sequence length="351" mass="40686">MSNNCVVVSGLPKNVRRQKMVHFLRSYVFKKPPLQFWIESMNSGSNNSKDMLIRFETEAAADFAARSLQDYPYQHTDQDIYKLKCWIKNNADTTRDPQEFAEDVKIERDVIPVEFQRPYSPVRERDRSPHLREELTKLELEIELTNKKRMLLEAERNLLLEQKRLEMLQKSGTPDLPVEDSTKSSTRSVPLTLLPKKRARKRPQDQNTHSGEPSKNLYWPSKILMKDMLHCIRRNVNPDQIPLFNALLRNVVKKRLTDILGDEPNQNTKKCISMYRMLYPRDVDEDFVITLKNLMLQGQLPPELQGPSLQSGTSNVNMTNTSNNIDPADLPISELSKDLDDWTEDTTASDT</sequence>
<feature type="region of interest" description="Disordered" evidence="2">
    <location>
        <begin position="302"/>
        <end position="351"/>
    </location>
</feature>
<dbReference type="EMBL" id="CALOZG010000085">
    <property type="protein sequence ID" value="CAH4037491.1"/>
    <property type="molecule type" value="Genomic_DNA"/>
</dbReference>
<evidence type="ECO:0000256" key="2">
    <source>
        <dbReference type="SAM" id="MobiDB-lite"/>
    </source>
</evidence>